<accession>A0A941GNV7</accession>
<gene>
    <name evidence="1" type="ORF">KD144_19740</name>
</gene>
<reference evidence="1" key="1">
    <citation type="submission" date="2021-04" db="EMBL/GenBank/DDBJ databases">
        <title>Genomic analysis of electroactive and textile dye degrading Bacillus circulans strain: DC10 isolated from constructed wetland-microbial fuel cells treating textile dye wastewaters.</title>
        <authorList>
            <person name="Patel D.U."/>
            <person name="Desai C.R."/>
        </authorList>
    </citation>
    <scope>NUCLEOTIDE SEQUENCE</scope>
    <source>
        <strain evidence="1">DC10</strain>
    </source>
</reference>
<dbReference type="EMBL" id="JAGTPX010000026">
    <property type="protein sequence ID" value="MBR8671768.1"/>
    <property type="molecule type" value="Genomic_DNA"/>
</dbReference>
<proteinExistence type="predicted"/>
<protein>
    <submittedName>
        <fullName evidence="1">Uncharacterized protein</fullName>
    </submittedName>
</protein>
<evidence type="ECO:0000313" key="1">
    <source>
        <dbReference type="EMBL" id="MBR8671768.1"/>
    </source>
</evidence>
<sequence length="157" mass="18382">MLSFEEKLKIIESFPQLERKNVSLKRVNFHFEESGSDKKNVVYHLHPNGNGFVYADKLDEYDTDDRGLVNIRDFSKEELRDIIEKSIQSLTPNALEEETLDEEATEEEKWLDADKNTLLLLQEEGFWNIYAGDNLENSFSSYEEACDYLKEEGFNKI</sequence>
<dbReference type="AlphaFoldDB" id="A0A941GNV7"/>
<comment type="caution">
    <text evidence="1">The sequence shown here is derived from an EMBL/GenBank/DDBJ whole genome shotgun (WGS) entry which is preliminary data.</text>
</comment>
<name>A0A941GNV7_NIACI</name>
<organism evidence="1">
    <name type="scientific">Niallia circulans</name>
    <name type="common">Bacillus circulans</name>
    <dbReference type="NCBI Taxonomy" id="1397"/>
    <lineage>
        <taxon>Bacteria</taxon>
        <taxon>Bacillati</taxon>
        <taxon>Bacillota</taxon>
        <taxon>Bacilli</taxon>
        <taxon>Bacillales</taxon>
        <taxon>Bacillaceae</taxon>
        <taxon>Niallia</taxon>
    </lineage>
</organism>
<dbReference type="RefSeq" id="WP_016201533.1">
    <property type="nucleotide sequence ID" value="NZ_JAGTPX020000026.1"/>
</dbReference>